<sequence>MGLDGKETKEEVQVHLQVNAILATTICVYTLFG</sequence>
<reference evidence="2" key="1">
    <citation type="submission" date="2020-09" db="EMBL/GenBank/DDBJ databases">
        <title>Genome-Enabled Discovery of Anthraquinone Biosynthesis in Senna tora.</title>
        <authorList>
            <person name="Kang S.-H."/>
            <person name="Pandey R.P."/>
            <person name="Lee C.-M."/>
            <person name="Sim J.-S."/>
            <person name="Jeong J.-T."/>
            <person name="Choi B.-S."/>
            <person name="Jung M."/>
            <person name="Ginzburg D."/>
            <person name="Zhao K."/>
            <person name="Won S.Y."/>
            <person name="Oh T.-J."/>
            <person name="Yu Y."/>
            <person name="Kim N.-H."/>
            <person name="Lee O.R."/>
            <person name="Lee T.-H."/>
            <person name="Bashyal P."/>
            <person name="Kim T.-S."/>
            <person name="Lee W.-H."/>
            <person name="Kawkins C."/>
            <person name="Kim C.-K."/>
            <person name="Kim J.S."/>
            <person name="Ahn B.O."/>
            <person name="Rhee S.Y."/>
            <person name="Sohng J.K."/>
        </authorList>
    </citation>
    <scope>NUCLEOTIDE SEQUENCE</scope>
    <source>
        <tissue evidence="2">Leaf</tissue>
    </source>
</reference>
<keyword evidence="3" id="KW-1185">Reference proteome</keyword>
<proteinExistence type="predicted"/>
<feature type="transmembrane region" description="Helical" evidence="1">
    <location>
        <begin position="12"/>
        <end position="32"/>
    </location>
</feature>
<dbReference type="Proteomes" id="UP000634136">
    <property type="component" value="Unassembled WGS sequence"/>
</dbReference>
<keyword evidence="1" id="KW-0472">Membrane</keyword>
<organism evidence="2 3">
    <name type="scientific">Senna tora</name>
    <dbReference type="NCBI Taxonomy" id="362788"/>
    <lineage>
        <taxon>Eukaryota</taxon>
        <taxon>Viridiplantae</taxon>
        <taxon>Streptophyta</taxon>
        <taxon>Embryophyta</taxon>
        <taxon>Tracheophyta</taxon>
        <taxon>Spermatophyta</taxon>
        <taxon>Magnoliopsida</taxon>
        <taxon>eudicotyledons</taxon>
        <taxon>Gunneridae</taxon>
        <taxon>Pentapetalae</taxon>
        <taxon>rosids</taxon>
        <taxon>fabids</taxon>
        <taxon>Fabales</taxon>
        <taxon>Fabaceae</taxon>
        <taxon>Caesalpinioideae</taxon>
        <taxon>Cassia clade</taxon>
        <taxon>Senna</taxon>
    </lineage>
</organism>
<dbReference type="EMBL" id="JAAIUW010000011">
    <property type="protein sequence ID" value="KAF7810478.1"/>
    <property type="molecule type" value="Genomic_DNA"/>
</dbReference>
<accession>A0A834SVV5</accession>
<evidence type="ECO:0000313" key="3">
    <source>
        <dbReference type="Proteomes" id="UP000634136"/>
    </source>
</evidence>
<evidence type="ECO:0000256" key="1">
    <source>
        <dbReference type="SAM" id="Phobius"/>
    </source>
</evidence>
<protein>
    <submittedName>
        <fullName evidence="2">Uncharacterized protein</fullName>
    </submittedName>
</protein>
<keyword evidence="1" id="KW-1133">Transmembrane helix</keyword>
<comment type="caution">
    <text evidence="2">The sequence shown here is derived from an EMBL/GenBank/DDBJ whole genome shotgun (WGS) entry which is preliminary data.</text>
</comment>
<dbReference type="AlphaFoldDB" id="A0A834SVV5"/>
<name>A0A834SVV5_9FABA</name>
<keyword evidence="1" id="KW-0812">Transmembrane</keyword>
<gene>
    <name evidence="2" type="ORF">G2W53_037221</name>
</gene>
<evidence type="ECO:0000313" key="2">
    <source>
        <dbReference type="EMBL" id="KAF7810478.1"/>
    </source>
</evidence>